<keyword evidence="6" id="KW-0547">Nucleotide-binding</keyword>
<keyword evidence="11" id="KW-0378">Hydrolase</keyword>
<evidence type="ECO:0000313" key="12">
    <source>
        <dbReference type="Proteomes" id="UP000008983"/>
    </source>
</evidence>
<dbReference type="PANTHER" id="PTHR11406:SF23">
    <property type="entry name" value="PHOSPHOGLYCERATE KINASE 1, CHLOROPLASTIC-RELATED"/>
    <property type="match status" value="1"/>
</dbReference>
<dbReference type="Pfam" id="PF00162">
    <property type="entry name" value="PGK"/>
    <property type="match status" value="1"/>
</dbReference>
<feature type="compositionally biased region" description="Acidic residues" evidence="10">
    <location>
        <begin position="379"/>
        <end position="391"/>
    </location>
</feature>
<dbReference type="GO" id="GO:0005829">
    <property type="term" value="C:cytosol"/>
    <property type="evidence" value="ECO:0007669"/>
    <property type="project" value="TreeGrafter"/>
</dbReference>
<evidence type="ECO:0000313" key="11">
    <source>
        <dbReference type="EMBL" id="EGR28466.1"/>
    </source>
</evidence>
<dbReference type="SUPFAM" id="SSF53748">
    <property type="entry name" value="Phosphoglycerate kinase"/>
    <property type="match status" value="1"/>
</dbReference>
<dbReference type="eggNOG" id="ENOG502R274">
    <property type="taxonomic scope" value="Eukaryota"/>
</dbReference>
<comment type="cofactor">
    <cofactor evidence="2">
        <name>Mg(2+)</name>
        <dbReference type="ChEBI" id="CHEBI:18420"/>
    </cofactor>
</comment>
<keyword evidence="8" id="KW-0067">ATP-binding</keyword>
<reference evidence="11 12" key="1">
    <citation type="submission" date="2011-07" db="EMBL/GenBank/DDBJ databases">
        <authorList>
            <person name="Coyne R."/>
            <person name="Brami D."/>
            <person name="Johnson J."/>
            <person name="Hostetler J."/>
            <person name="Hannick L."/>
            <person name="Clark T."/>
            <person name="Cassidy-Hanley D."/>
            <person name="Inman J."/>
        </authorList>
    </citation>
    <scope>NUCLEOTIDE SEQUENCE [LARGE SCALE GENOMIC DNA]</scope>
    <source>
        <strain evidence="11 12">G5</strain>
    </source>
</reference>
<dbReference type="EC" id="2.7.2.3" evidence="4"/>
<keyword evidence="12" id="KW-1185">Reference proteome</keyword>
<dbReference type="InterPro" id="IPR001576">
    <property type="entry name" value="Phosphoglycerate_kinase"/>
</dbReference>
<dbReference type="RefSeq" id="XP_004029702.1">
    <property type="nucleotide sequence ID" value="XM_004029654.1"/>
</dbReference>
<evidence type="ECO:0000256" key="1">
    <source>
        <dbReference type="ARBA" id="ARBA00000642"/>
    </source>
</evidence>
<comment type="similarity">
    <text evidence="3">Belongs to the phosphoglycerate kinase family.</text>
</comment>
<evidence type="ECO:0000256" key="10">
    <source>
        <dbReference type="SAM" id="MobiDB-lite"/>
    </source>
</evidence>
<protein>
    <recommendedName>
        <fullName evidence="4">phosphoglycerate kinase</fullName>
        <ecNumber evidence="4">2.7.2.3</ecNumber>
    </recommendedName>
</protein>
<comment type="catalytic activity">
    <reaction evidence="1">
        <text>(2R)-3-phosphoglycerate + ATP = (2R)-3-phospho-glyceroyl phosphate + ADP</text>
        <dbReference type="Rhea" id="RHEA:14801"/>
        <dbReference type="ChEBI" id="CHEBI:30616"/>
        <dbReference type="ChEBI" id="CHEBI:57604"/>
        <dbReference type="ChEBI" id="CHEBI:58272"/>
        <dbReference type="ChEBI" id="CHEBI:456216"/>
        <dbReference type="EC" id="2.7.2.3"/>
    </reaction>
</comment>
<keyword evidence="5 11" id="KW-0808">Transferase</keyword>
<dbReference type="GO" id="GO:0004618">
    <property type="term" value="F:phosphoglycerate kinase activity"/>
    <property type="evidence" value="ECO:0007669"/>
    <property type="project" value="UniProtKB-EC"/>
</dbReference>
<evidence type="ECO:0000256" key="6">
    <source>
        <dbReference type="ARBA" id="ARBA00022741"/>
    </source>
</evidence>
<evidence type="ECO:0000256" key="9">
    <source>
        <dbReference type="ARBA" id="ARBA00022842"/>
    </source>
</evidence>
<proteinExistence type="inferred from homology"/>
<gene>
    <name evidence="11" type="ORF">IMG5_174740</name>
</gene>
<dbReference type="STRING" id="857967.G0R238"/>
<dbReference type="GO" id="GO:0043531">
    <property type="term" value="F:ADP binding"/>
    <property type="evidence" value="ECO:0007669"/>
    <property type="project" value="TreeGrafter"/>
</dbReference>
<dbReference type="GO" id="GO:0005524">
    <property type="term" value="F:ATP binding"/>
    <property type="evidence" value="ECO:0007669"/>
    <property type="project" value="UniProtKB-KW"/>
</dbReference>
<evidence type="ECO:0000256" key="8">
    <source>
        <dbReference type="ARBA" id="ARBA00022840"/>
    </source>
</evidence>
<dbReference type="InterPro" id="IPR015824">
    <property type="entry name" value="Phosphoglycerate_kinase_N"/>
</dbReference>
<evidence type="ECO:0000256" key="2">
    <source>
        <dbReference type="ARBA" id="ARBA00001946"/>
    </source>
</evidence>
<dbReference type="PANTHER" id="PTHR11406">
    <property type="entry name" value="PHOSPHOGLYCERATE KINASE"/>
    <property type="match status" value="1"/>
</dbReference>
<dbReference type="InParanoid" id="G0R238"/>
<keyword evidence="7 11" id="KW-0418">Kinase</keyword>
<accession>G0R238</accession>
<keyword evidence="9" id="KW-0460">Magnesium</keyword>
<dbReference type="AlphaFoldDB" id="G0R238"/>
<feature type="region of interest" description="Disordered" evidence="10">
    <location>
        <begin position="349"/>
        <end position="401"/>
    </location>
</feature>
<evidence type="ECO:0000256" key="5">
    <source>
        <dbReference type="ARBA" id="ARBA00022679"/>
    </source>
</evidence>
<evidence type="ECO:0000256" key="7">
    <source>
        <dbReference type="ARBA" id="ARBA00022777"/>
    </source>
</evidence>
<evidence type="ECO:0000256" key="4">
    <source>
        <dbReference type="ARBA" id="ARBA00013061"/>
    </source>
</evidence>
<dbReference type="InterPro" id="IPR036043">
    <property type="entry name" value="Phosphoglycerate_kinase_sf"/>
</dbReference>
<dbReference type="GO" id="GO:0016787">
    <property type="term" value="F:hydrolase activity"/>
    <property type="evidence" value="ECO:0007669"/>
    <property type="project" value="UniProtKB-KW"/>
</dbReference>
<dbReference type="GO" id="GO:0006094">
    <property type="term" value="P:gluconeogenesis"/>
    <property type="evidence" value="ECO:0007669"/>
    <property type="project" value="TreeGrafter"/>
</dbReference>
<name>G0R238_ICHMU</name>
<dbReference type="GO" id="GO:0006096">
    <property type="term" value="P:glycolytic process"/>
    <property type="evidence" value="ECO:0007669"/>
    <property type="project" value="InterPro"/>
</dbReference>
<dbReference type="EMBL" id="GL984240">
    <property type="protein sequence ID" value="EGR28466.1"/>
    <property type="molecule type" value="Genomic_DNA"/>
</dbReference>
<dbReference type="GeneID" id="14904547"/>
<sequence length="470" mass="55616">MGKKVIPKGKNIPEEVKIEEKNYDISFLDEDCVQEIIEQLKFLIEKQTKLVILIIHYDIPLGEYKLTSSVKFFFEYLKKQMESTQISFNENSTLIENFDEKIETEFFPENSILVLENAFFQPEEIQFKFDENNALVKYNLDDIQQYVNALSMYCPVFVLDDKDNLFSRYSSVIRIKAENNVLGLNLANYIHQIGHLVSFEKKPFIMFVGGGLSAEKIQGLDVLLEFVDELHLYGEIGMMFYIVQKLDIEKIKLSFLQQWKINSLERNIIKNILLKKKEKIYLPVDFCIIQDLNIEGIEKYSHSWFQKAQETIQNFPPRILKEKQQQEQIQETDDKNTKQIGENSQLIGDNSQLIGENNPQIEQNSPQIGDNDEQNNIQQEEEEEYEEEYDENNPSQKKNSFKNKNYNEIIEDNTIEESFEYNYEAQFPENYLIVDLGEQSLQKYQNKYPKRKKNRMDRQSEYFLGKQCIF</sequence>
<feature type="compositionally biased region" description="Polar residues" evidence="10">
    <location>
        <begin position="349"/>
        <end position="368"/>
    </location>
</feature>
<organism evidence="11 12">
    <name type="scientific">Ichthyophthirius multifiliis</name>
    <name type="common">White spot disease agent</name>
    <name type="synonym">Ich</name>
    <dbReference type="NCBI Taxonomy" id="5932"/>
    <lineage>
        <taxon>Eukaryota</taxon>
        <taxon>Sar</taxon>
        <taxon>Alveolata</taxon>
        <taxon>Ciliophora</taxon>
        <taxon>Intramacronucleata</taxon>
        <taxon>Oligohymenophorea</taxon>
        <taxon>Hymenostomatida</taxon>
        <taxon>Ophryoglenina</taxon>
        <taxon>Ichthyophthirius</taxon>
    </lineage>
</organism>
<dbReference type="Proteomes" id="UP000008983">
    <property type="component" value="Unassembled WGS sequence"/>
</dbReference>
<evidence type="ECO:0000256" key="3">
    <source>
        <dbReference type="ARBA" id="ARBA00008982"/>
    </source>
</evidence>
<dbReference type="Gene3D" id="3.40.50.1260">
    <property type="entry name" value="Phosphoglycerate kinase, N-terminal domain"/>
    <property type="match status" value="2"/>
</dbReference>